<dbReference type="AlphaFoldDB" id="A0A3P7PTZ6"/>
<protein>
    <submittedName>
        <fullName evidence="2">Uncharacterized protein</fullName>
    </submittedName>
</protein>
<accession>A0A3P7PTZ6</accession>
<dbReference type="KEGG" id="cbar:PATL70BA_1688"/>
<dbReference type="Proteomes" id="UP000279029">
    <property type="component" value="Chromosome"/>
</dbReference>
<dbReference type="Pfam" id="PF06782">
    <property type="entry name" value="UPF0236"/>
    <property type="match status" value="1"/>
</dbReference>
<dbReference type="InterPro" id="IPR009620">
    <property type="entry name" value="UPF0236"/>
</dbReference>
<keyword evidence="4" id="KW-1185">Reference proteome</keyword>
<evidence type="ECO:0000313" key="4">
    <source>
        <dbReference type="Proteomes" id="UP000279029"/>
    </source>
</evidence>
<gene>
    <name evidence="2" type="ORF">PATL70BA_0837</name>
    <name evidence="3" type="ORF">PATL70BA_1688</name>
</gene>
<evidence type="ECO:0000313" key="2">
    <source>
        <dbReference type="EMBL" id="VDN46711.1"/>
    </source>
</evidence>
<organism evidence="2 4">
    <name type="scientific">Petrocella atlantisensis</name>
    <dbReference type="NCBI Taxonomy" id="2173034"/>
    <lineage>
        <taxon>Bacteria</taxon>
        <taxon>Bacillati</taxon>
        <taxon>Bacillota</taxon>
        <taxon>Clostridia</taxon>
        <taxon>Lachnospirales</taxon>
        <taxon>Vallitaleaceae</taxon>
        <taxon>Petrocella</taxon>
    </lineage>
</organism>
<dbReference type="EMBL" id="LR130778">
    <property type="protein sequence ID" value="VDN46711.1"/>
    <property type="molecule type" value="Genomic_DNA"/>
</dbReference>
<comment type="similarity">
    <text evidence="1">Belongs to the UPF0236 family.</text>
</comment>
<dbReference type="RefSeq" id="WP_172596088.1">
    <property type="nucleotide sequence ID" value="NZ_LR130778.1"/>
</dbReference>
<dbReference type="EMBL" id="LR130778">
    <property type="protein sequence ID" value="VDN47576.1"/>
    <property type="molecule type" value="Genomic_DNA"/>
</dbReference>
<name>A0A3P7PTZ6_9FIRM</name>
<reference evidence="2 4" key="1">
    <citation type="submission" date="2018-09" db="EMBL/GenBank/DDBJ databases">
        <authorList>
            <person name="Postec A."/>
        </authorList>
    </citation>
    <scope>NUCLEOTIDE SEQUENCE [LARGE SCALE GENOMIC DNA]</scope>
    <source>
        <strain evidence="2">70B-A</strain>
    </source>
</reference>
<dbReference type="KEGG" id="cbar:PATL70BA_0837"/>
<sequence>MRKSEDVVIEAIKHVVDTSYRISGEHATHTEDIISKQAVMKEVHSLEIPALIPFVKKKRQVKVLYINADEDHVSLQFNNKREI</sequence>
<proteinExistence type="inferred from homology"/>
<evidence type="ECO:0000313" key="3">
    <source>
        <dbReference type="EMBL" id="VDN47576.1"/>
    </source>
</evidence>
<evidence type="ECO:0000256" key="1">
    <source>
        <dbReference type="ARBA" id="ARBA00006539"/>
    </source>
</evidence>